<reference evidence="1 2" key="1">
    <citation type="submission" date="2023-02" db="EMBL/GenBank/DDBJ databases">
        <title>LHISI_Scaffold_Assembly.</title>
        <authorList>
            <person name="Stuart O.P."/>
            <person name="Cleave R."/>
            <person name="Magrath M.J.L."/>
            <person name="Mikheyev A.S."/>
        </authorList>
    </citation>
    <scope>NUCLEOTIDE SEQUENCE [LARGE SCALE GENOMIC DNA]</scope>
    <source>
        <strain evidence="1">Daus_M_001</strain>
        <tissue evidence="1">Leg muscle</tissue>
    </source>
</reference>
<gene>
    <name evidence="1" type="ORF">PR048_011219</name>
</gene>
<proteinExistence type="predicted"/>
<organism evidence="1 2">
    <name type="scientific">Dryococelus australis</name>
    <dbReference type="NCBI Taxonomy" id="614101"/>
    <lineage>
        <taxon>Eukaryota</taxon>
        <taxon>Metazoa</taxon>
        <taxon>Ecdysozoa</taxon>
        <taxon>Arthropoda</taxon>
        <taxon>Hexapoda</taxon>
        <taxon>Insecta</taxon>
        <taxon>Pterygota</taxon>
        <taxon>Neoptera</taxon>
        <taxon>Polyneoptera</taxon>
        <taxon>Phasmatodea</taxon>
        <taxon>Verophasmatodea</taxon>
        <taxon>Anareolatae</taxon>
        <taxon>Phasmatidae</taxon>
        <taxon>Eurycanthinae</taxon>
        <taxon>Dryococelus</taxon>
    </lineage>
</organism>
<accession>A0ABQ9HM97</accession>
<dbReference type="Proteomes" id="UP001159363">
    <property type="component" value="Chromosome X"/>
</dbReference>
<comment type="caution">
    <text evidence="1">The sequence shown here is derived from an EMBL/GenBank/DDBJ whole genome shotgun (WGS) entry which is preliminary data.</text>
</comment>
<protein>
    <submittedName>
        <fullName evidence="1">Uncharacterized protein</fullName>
    </submittedName>
</protein>
<name>A0ABQ9HM97_9NEOP</name>
<sequence>MVKGLVMGVGGMLYDWVVENISARTSHLQHQEDYLVRNILKRLFQSGFNHPRGEKLGKESAIAFVRDPSQHSPEVILGNHGKPKSGWPYWESNPRPPERESGELPLHHLARFVVYRVAAHAMGRTQETSLACLSEWVAEGRQSRRRNSGNIEAGSGLLNLTPMTPQPVLMDKTLPMKLQLWSLDITYTFVPHMQRGLSHLQAIDHLFTKVWSGHSSCPAGYSNLTTHHTTVLAHTHHDHMLPRPSARLPTSRAHLAALVSPSVLRDITHSR</sequence>
<evidence type="ECO:0000313" key="1">
    <source>
        <dbReference type="EMBL" id="KAJ8885023.1"/>
    </source>
</evidence>
<keyword evidence="2" id="KW-1185">Reference proteome</keyword>
<evidence type="ECO:0000313" key="2">
    <source>
        <dbReference type="Proteomes" id="UP001159363"/>
    </source>
</evidence>
<dbReference type="EMBL" id="JARBHB010000004">
    <property type="protein sequence ID" value="KAJ8885023.1"/>
    <property type="molecule type" value="Genomic_DNA"/>
</dbReference>